<accession>A0A423V9S8</accession>
<proteinExistence type="inferred from homology"/>
<name>A0A423V9S8_9PEZI</name>
<dbReference type="CDD" id="cd05233">
    <property type="entry name" value="SDR_c"/>
    <property type="match status" value="1"/>
</dbReference>
<dbReference type="OrthoDB" id="1933717at2759"/>
<dbReference type="STRING" id="356882.A0A423V9S8"/>
<dbReference type="AlphaFoldDB" id="A0A423V9S8"/>
<gene>
    <name evidence="2" type="ORF">VMCG_10684</name>
</gene>
<evidence type="ECO:0008006" key="4">
    <source>
        <dbReference type="Google" id="ProtNLM"/>
    </source>
</evidence>
<organism evidence="2 3">
    <name type="scientific">Cytospora schulzeri</name>
    <dbReference type="NCBI Taxonomy" id="448051"/>
    <lineage>
        <taxon>Eukaryota</taxon>
        <taxon>Fungi</taxon>
        <taxon>Dikarya</taxon>
        <taxon>Ascomycota</taxon>
        <taxon>Pezizomycotina</taxon>
        <taxon>Sordariomycetes</taxon>
        <taxon>Sordariomycetidae</taxon>
        <taxon>Diaporthales</taxon>
        <taxon>Cytosporaceae</taxon>
        <taxon>Cytospora</taxon>
    </lineage>
</organism>
<dbReference type="PRINTS" id="PR00081">
    <property type="entry name" value="GDHRDH"/>
</dbReference>
<dbReference type="Gene3D" id="3.40.50.720">
    <property type="entry name" value="NAD(P)-binding Rossmann-like Domain"/>
    <property type="match status" value="1"/>
</dbReference>
<dbReference type="PANTHER" id="PTHR43975">
    <property type="entry name" value="ZGC:101858"/>
    <property type="match status" value="1"/>
</dbReference>
<dbReference type="EMBL" id="LKEA01000093">
    <property type="protein sequence ID" value="ROV87536.1"/>
    <property type="molecule type" value="Genomic_DNA"/>
</dbReference>
<dbReference type="PRINTS" id="PR00080">
    <property type="entry name" value="SDRFAMILY"/>
</dbReference>
<dbReference type="Proteomes" id="UP000283895">
    <property type="component" value="Unassembled WGS sequence"/>
</dbReference>
<comment type="similarity">
    <text evidence="1">Belongs to the short-chain dehydrogenases/reductases (SDR) family.</text>
</comment>
<evidence type="ECO:0000256" key="1">
    <source>
        <dbReference type="RuleBase" id="RU000363"/>
    </source>
</evidence>
<dbReference type="InterPro" id="IPR036291">
    <property type="entry name" value="NAD(P)-bd_dom_sf"/>
</dbReference>
<protein>
    <recommendedName>
        <fullName evidence="4">NAD(P)-binding protein</fullName>
    </recommendedName>
</protein>
<sequence length="304" mass="32245">MSSQPIDADAYTTPFQLTSKFFRDVYPAINPATNKAVRADGKVVIITGAGGGLGFGIARSFISGGAKGIVLVGRNQKSLDGVVADLKADSAKLLPIVGDITSDTDVDAIYKKALAEFSKVDILVNAAGAMNVGPIGVIEPSKWWENFEVNTRGVFNMSSGFVQAIGGEGTIINLVTLGASFLVPGLSGYSASKLAVIKFGECLDLEQPNLRVFSVHPGMVEAESGRGMVVEPFLPFSKDTAALTGGLSVFLTTPKADFLKGGYLHANWDVEELEKHKDEITEKKLMKLAFLHGQLQPGGYSWSA</sequence>
<reference evidence="2 3" key="1">
    <citation type="submission" date="2015-09" db="EMBL/GenBank/DDBJ databases">
        <title>Host preference determinants of Valsa canker pathogens revealed by comparative genomics.</title>
        <authorList>
            <person name="Yin Z."/>
            <person name="Huang L."/>
        </authorList>
    </citation>
    <scope>NUCLEOTIDE SEQUENCE [LARGE SCALE GENOMIC DNA]</scope>
    <source>
        <strain evidence="2 3">03-1</strain>
    </source>
</reference>
<keyword evidence="3" id="KW-1185">Reference proteome</keyword>
<evidence type="ECO:0000313" key="2">
    <source>
        <dbReference type="EMBL" id="ROV87536.1"/>
    </source>
</evidence>
<evidence type="ECO:0000313" key="3">
    <source>
        <dbReference type="Proteomes" id="UP000283895"/>
    </source>
</evidence>
<dbReference type="PANTHER" id="PTHR43975:SF2">
    <property type="entry name" value="EG:BACR7A4.14 PROTEIN-RELATED"/>
    <property type="match status" value="1"/>
</dbReference>
<dbReference type="Pfam" id="PF00106">
    <property type="entry name" value="adh_short"/>
    <property type="match status" value="1"/>
</dbReference>
<dbReference type="SUPFAM" id="SSF51735">
    <property type="entry name" value="NAD(P)-binding Rossmann-fold domains"/>
    <property type="match status" value="1"/>
</dbReference>
<dbReference type="InterPro" id="IPR002347">
    <property type="entry name" value="SDR_fam"/>
</dbReference>
<comment type="caution">
    <text evidence="2">The sequence shown here is derived from an EMBL/GenBank/DDBJ whole genome shotgun (WGS) entry which is preliminary data.</text>
</comment>